<dbReference type="Pfam" id="PF09335">
    <property type="entry name" value="VTT_dom"/>
    <property type="match status" value="1"/>
</dbReference>
<evidence type="ECO:0000256" key="7">
    <source>
        <dbReference type="SAM" id="Phobius"/>
    </source>
</evidence>
<feature type="compositionally biased region" description="Polar residues" evidence="6">
    <location>
        <begin position="650"/>
        <end position="666"/>
    </location>
</feature>
<feature type="compositionally biased region" description="Acidic residues" evidence="6">
    <location>
        <begin position="373"/>
        <end position="391"/>
    </location>
</feature>
<feature type="compositionally biased region" description="Basic and acidic residues" evidence="6">
    <location>
        <begin position="466"/>
        <end position="478"/>
    </location>
</feature>
<feature type="transmembrane region" description="Helical" evidence="7">
    <location>
        <begin position="122"/>
        <end position="141"/>
    </location>
</feature>
<feature type="transmembrane region" description="Helical" evidence="7">
    <location>
        <begin position="241"/>
        <end position="261"/>
    </location>
</feature>
<feature type="transmembrane region" description="Helical" evidence="7">
    <location>
        <begin position="161"/>
        <end position="190"/>
    </location>
</feature>
<feature type="compositionally biased region" description="Low complexity" evidence="6">
    <location>
        <begin position="553"/>
        <end position="579"/>
    </location>
</feature>
<protein>
    <submittedName>
        <fullName evidence="9">Transmembrane protein</fullName>
    </submittedName>
</protein>
<organism evidence="9 10">
    <name type="scientific">Lentinula edodes</name>
    <name type="common">Shiitake mushroom</name>
    <name type="synonym">Lentinus edodes</name>
    <dbReference type="NCBI Taxonomy" id="5353"/>
    <lineage>
        <taxon>Eukaryota</taxon>
        <taxon>Fungi</taxon>
        <taxon>Dikarya</taxon>
        <taxon>Basidiomycota</taxon>
        <taxon>Agaricomycotina</taxon>
        <taxon>Agaricomycetes</taxon>
        <taxon>Agaricomycetidae</taxon>
        <taxon>Agaricales</taxon>
        <taxon>Marasmiineae</taxon>
        <taxon>Omphalotaceae</taxon>
        <taxon>Lentinula</taxon>
    </lineage>
</organism>
<dbReference type="AlphaFoldDB" id="A0A1Q3EPH5"/>
<evidence type="ECO:0000256" key="4">
    <source>
        <dbReference type="ARBA" id="ARBA00023136"/>
    </source>
</evidence>
<evidence type="ECO:0000313" key="10">
    <source>
        <dbReference type="Proteomes" id="UP000188533"/>
    </source>
</evidence>
<name>A0A1Q3EPH5_LENED</name>
<feature type="compositionally biased region" description="Basic and acidic residues" evidence="6">
    <location>
        <begin position="805"/>
        <end position="829"/>
    </location>
</feature>
<evidence type="ECO:0000256" key="2">
    <source>
        <dbReference type="ARBA" id="ARBA00022692"/>
    </source>
</evidence>
<evidence type="ECO:0000313" key="9">
    <source>
        <dbReference type="EMBL" id="GAW09103.1"/>
    </source>
</evidence>
<feature type="compositionally biased region" description="Basic and acidic residues" evidence="6">
    <location>
        <begin position="772"/>
        <end position="785"/>
    </location>
</feature>
<dbReference type="PANTHER" id="PTHR43220:SF18">
    <property type="entry name" value="TRANSMEMBRANE PROTEIN 41B"/>
    <property type="match status" value="1"/>
</dbReference>
<reference evidence="9 10" key="1">
    <citation type="submission" date="2016-08" db="EMBL/GenBank/DDBJ databases">
        <authorList>
            <consortium name="Lentinula edodes genome sequencing consortium"/>
            <person name="Sakamoto Y."/>
            <person name="Nakade K."/>
            <person name="Sato S."/>
            <person name="Yoshida Y."/>
            <person name="Miyazaki K."/>
            <person name="Natsume S."/>
            <person name="Konno N."/>
        </authorList>
    </citation>
    <scope>NUCLEOTIDE SEQUENCE [LARGE SCALE GENOMIC DNA]</scope>
    <source>
        <strain evidence="9 10">NBRC 111202</strain>
    </source>
</reference>
<keyword evidence="10" id="KW-1185">Reference proteome</keyword>
<evidence type="ECO:0000259" key="8">
    <source>
        <dbReference type="Pfam" id="PF09335"/>
    </source>
</evidence>
<evidence type="ECO:0000256" key="5">
    <source>
        <dbReference type="ARBA" id="ARBA00025797"/>
    </source>
</evidence>
<comment type="caution">
    <text evidence="9">The sequence shown here is derived from an EMBL/GenBank/DDBJ whole genome shotgun (WGS) entry which is preliminary data.</text>
</comment>
<reference evidence="9 10" key="2">
    <citation type="submission" date="2017-02" db="EMBL/GenBank/DDBJ databases">
        <title>A genome survey and senescence transcriptome analysis in Lentinula edodes.</title>
        <authorList>
            <person name="Sakamoto Y."/>
            <person name="Nakade K."/>
            <person name="Sato S."/>
            <person name="Yoshida Y."/>
            <person name="Miyazaki K."/>
            <person name="Natsume S."/>
            <person name="Konno N."/>
        </authorList>
    </citation>
    <scope>NUCLEOTIDE SEQUENCE [LARGE SCALE GENOMIC DNA]</scope>
    <source>
        <strain evidence="9 10">NBRC 111202</strain>
    </source>
</reference>
<comment type="subcellular location">
    <subcellularLocation>
        <location evidence="1">Membrane</location>
        <topology evidence="1">Multi-pass membrane protein</topology>
    </subcellularLocation>
</comment>
<feature type="compositionally biased region" description="Polar residues" evidence="6">
    <location>
        <begin position="580"/>
        <end position="596"/>
    </location>
</feature>
<dbReference type="EMBL" id="BDGU01000996">
    <property type="protein sequence ID" value="GAW09103.1"/>
    <property type="molecule type" value="Genomic_DNA"/>
</dbReference>
<feature type="region of interest" description="Disordered" evidence="6">
    <location>
        <begin position="311"/>
        <end position="331"/>
    </location>
</feature>
<accession>A0A1Q3EPH5</accession>
<evidence type="ECO:0000256" key="1">
    <source>
        <dbReference type="ARBA" id="ARBA00004141"/>
    </source>
</evidence>
<keyword evidence="2 7" id="KW-0812">Transmembrane</keyword>
<feature type="transmembrane region" description="Helical" evidence="7">
    <location>
        <begin position="211"/>
        <end position="229"/>
    </location>
</feature>
<feature type="region of interest" description="Disordered" evidence="6">
    <location>
        <begin position="24"/>
        <end position="56"/>
    </location>
</feature>
<feature type="compositionally biased region" description="Pro residues" evidence="6">
    <location>
        <begin position="539"/>
        <end position="552"/>
    </location>
</feature>
<feature type="compositionally biased region" description="Low complexity" evidence="6">
    <location>
        <begin position="444"/>
        <end position="461"/>
    </location>
</feature>
<dbReference type="GO" id="GO:0000045">
    <property type="term" value="P:autophagosome assembly"/>
    <property type="evidence" value="ECO:0007669"/>
    <property type="project" value="TreeGrafter"/>
</dbReference>
<feature type="compositionally biased region" description="Polar residues" evidence="6">
    <location>
        <begin position="723"/>
        <end position="732"/>
    </location>
</feature>
<comment type="similarity">
    <text evidence="5">Belongs to the TMEM41 family.</text>
</comment>
<dbReference type="InterPro" id="IPR045014">
    <property type="entry name" value="TM41A/B"/>
</dbReference>
<keyword evidence="4 7" id="KW-0472">Membrane</keyword>
<feature type="compositionally biased region" description="Polar residues" evidence="6">
    <location>
        <begin position="38"/>
        <end position="56"/>
    </location>
</feature>
<evidence type="ECO:0000256" key="3">
    <source>
        <dbReference type="ARBA" id="ARBA00022989"/>
    </source>
</evidence>
<dbReference type="InterPro" id="IPR032816">
    <property type="entry name" value="VTT_dom"/>
</dbReference>
<feature type="compositionally biased region" description="Low complexity" evidence="6">
    <location>
        <begin position="741"/>
        <end position="760"/>
    </location>
</feature>
<feature type="compositionally biased region" description="Low complexity" evidence="6">
    <location>
        <begin position="597"/>
        <end position="620"/>
    </location>
</feature>
<proteinExistence type="inferred from homology"/>
<dbReference type="STRING" id="5353.A0A1Q3EPH5"/>
<dbReference type="Proteomes" id="UP000188533">
    <property type="component" value="Unassembled WGS sequence"/>
</dbReference>
<feature type="compositionally biased region" description="Low complexity" evidence="6">
    <location>
        <begin position="481"/>
        <end position="490"/>
    </location>
</feature>
<feature type="compositionally biased region" description="Polar residues" evidence="6">
    <location>
        <begin position="514"/>
        <end position="534"/>
    </location>
</feature>
<evidence type="ECO:0000256" key="6">
    <source>
        <dbReference type="SAM" id="MobiDB-lite"/>
    </source>
</evidence>
<dbReference type="PANTHER" id="PTHR43220">
    <property type="match status" value="1"/>
</dbReference>
<feature type="transmembrane region" description="Helical" evidence="7">
    <location>
        <begin position="69"/>
        <end position="88"/>
    </location>
</feature>
<feature type="transmembrane region" description="Helical" evidence="7">
    <location>
        <begin position="282"/>
        <end position="302"/>
    </location>
</feature>
<feature type="region of interest" description="Disordered" evidence="6">
    <location>
        <begin position="438"/>
        <end position="914"/>
    </location>
</feature>
<feature type="domain" description="VTT" evidence="8">
    <location>
        <begin position="143"/>
        <end position="262"/>
    </location>
</feature>
<feature type="region of interest" description="Disordered" evidence="6">
    <location>
        <begin position="357"/>
        <end position="399"/>
    </location>
</feature>
<keyword evidence="3 7" id="KW-1133">Transmembrane helix</keyword>
<feature type="compositionally biased region" description="Polar residues" evidence="6">
    <location>
        <begin position="319"/>
        <end position="329"/>
    </location>
</feature>
<dbReference type="GO" id="GO:0005789">
    <property type="term" value="C:endoplasmic reticulum membrane"/>
    <property type="evidence" value="ECO:0007669"/>
    <property type="project" value="TreeGrafter"/>
</dbReference>
<sequence>MTPSPLNLNRTANSSVYTLATVNERHDEENSPHAPLLTPSTPSYGSTMPRSPGTSRSSRKLILNATLKMAAIFVVSTAILGITLWLALPTLEEKDRPMLRIPKSFEQLQDLNGLLKKYRDIYPYRIVICYITVYLFLQAFSLPGSMYLSILGGAVWGVARALPLACCCVASGATLCYLISSALGPALLTIPRIKKHLESTAARVQRNKENLISFLIVLRIAPLPPHWVVNVVAPHVGISIPTFWISTALGIFGVSVIHTTIGGGLDEMTSADDFHLISWKNFLGLSAIVLGVMIPVGLRYWFKRGGVTADIEEQDEDTPSSAMTPTPRSAANGAVFLYDEEEEEEEDQILAAGATRLANKSKDADSRTQLLASEDDIDEDDYTSEDDDGDIILEAGPSLNDSESKLPKLLVDLKAKMPLPDERPRATVANLIGRFEQQNKRHSLSAASNASPSRSSSVVSNITGDSAKEEVKEKREWPPKSAAIPDSSSPLAPPAPIYGSAFWSRPKTAAAADSPSNITSEIGKTSTNVSSSPTDRPEPNVPAEPPSSPTPQPQAVAPAVQSPRATKTAARTTVKHAATPRSSMTPINLQHTGQSMTSTSSPKPKVVPSTPKSSRSSGVPTTPSSIRPKTPGSVAAGRPKTPAIHANRPKTPSSSTPASRPKTPSSGLFAPTAASLARARTGPPQPPAPTRKVTLSSAAAERLSKPTAASLSKARSAPPVTQVRGTPSTRGGTNAAKGGVKSKTAATTTFAKKAAPASTTDQFSARKSPHHGNGEVSHEEKEVRDASASAEEIQHTEEPAETNQDDPHDGAEAHEEKMHEDDVEIHVEELREEGDPIVESEAQSEAKPLEESSPSEHGSASQSGPSPAPSTHHLDESSPDYDTSSAGGEAETLSVGNASDIPPPSQEEGNDIEDMVNLLEFVKPRPISMANIPDELDVHEIPDEE</sequence>
<gene>
    <name evidence="9" type="ORF">LENED_011233</name>
</gene>